<reference evidence="2 3" key="1">
    <citation type="submission" date="2016-10" db="EMBL/GenBank/DDBJ databases">
        <title>Draft genome sequences of four alkaliphilic bacteria belonging to the Anaerobacillus genus.</title>
        <authorList>
            <person name="Bassil N.M."/>
            <person name="Lloyd J.R."/>
        </authorList>
    </citation>
    <scope>NUCLEOTIDE SEQUENCE [LARGE SCALE GENOMIC DNA]</scope>
    <source>
        <strain evidence="2 3">DSM 18345</strain>
    </source>
</reference>
<dbReference type="AlphaFoldDB" id="A0A1S2LG19"/>
<evidence type="ECO:0000256" key="1">
    <source>
        <dbReference type="SAM" id="Phobius"/>
    </source>
</evidence>
<accession>A0A1S2LG19</accession>
<name>A0A1S2LG19_9BACI</name>
<organism evidence="2 3">
    <name type="scientific">Anaerobacillus alkalilacustris</name>
    <dbReference type="NCBI Taxonomy" id="393763"/>
    <lineage>
        <taxon>Bacteria</taxon>
        <taxon>Bacillati</taxon>
        <taxon>Bacillota</taxon>
        <taxon>Bacilli</taxon>
        <taxon>Bacillales</taxon>
        <taxon>Bacillaceae</taxon>
        <taxon>Anaerobacillus</taxon>
    </lineage>
</organism>
<keyword evidence="1" id="KW-1133">Transmembrane helix</keyword>
<dbReference type="EMBL" id="MLQR01000038">
    <property type="protein sequence ID" value="OIJ11462.1"/>
    <property type="molecule type" value="Genomic_DNA"/>
</dbReference>
<feature type="transmembrane region" description="Helical" evidence="1">
    <location>
        <begin position="208"/>
        <end position="227"/>
    </location>
</feature>
<proteinExistence type="predicted"/>
<sequence>MKQNVSSTRSKISIDLFSIQMKWSSWFIAIVFAIYLIVHGFVEKLDENFISFIFRSSKIYMLIIGIVSCFAFLTYFVKNGITRKDYYTGSVIAATLVGFSIMLIATIITSVLTLIETYTTISFGSAYIHFVEQNSSWLLSFVTFSLIIISYYVAGWIIALGFYRFGGWGGFGSILIAILYMSLTDLLWEGDLSHPLAALLKISKPTMSLPSSILGTLLLLGLGLFIIRKITKRIPIKLE</sequence>
<keyword evidence="3" id="KW-1185">Reference proteome</keyword>
<feature type="transmembrane region" description="Helical" evidence="1">
    <location>
        <begin position="21"/>
        <end position="39"/>
    </location>
</feature>
<keyword evidence="1" id="KW-0812">Transmembrane</keyword>
<feature type="transmembrane region" description="Helical" evidence="1">
    <location>
        <begin position="89"/>
        <end position="115"/>
    </location>
</feature>
<feature type="transmembrane region" description="Helical" evidence="1">
    <location>
        <begin position="59"/>
        <end position="77"/>
    </location>
</feature>
<keyword evidence="1" id="KW-0472">Membrane</keyword>
<dbReference type="Proteomes" id="UP000179524">
    <property type="component" value="Unassembled WGS sequence"/>
</dbReference>
<comment type="caution">
    <text evidence="2">The sequence shown here is derived from an EMBL/GenBank/DDBJ whole genome shotgun (WGS) entry which is preliminary data.</text>
</comment>
<evidence type="ECO:0000313" key="3">
    <source>
        <dbReference type="Proteomes" id="UP000179524"/>
    </source>
</evidence>
<protein>
    <submittedName>
        <fullName evidence="2">Uncharacterized protein</fullName>
    </submittedName>
</protein>
<dbReference type="RefSeq" id="WP_071310546.1">
    <property type="nucleotide sequence ID" value="NZ_MLQR01000038.1"/>
</dbReference>
<feature type="transmembrane region" description="Helical" evidence="1">
    <location>
        <begin position="165"/>
        <end position="188"/>
    </location>
</feature>
<dbReference type="OrthoDB" id="2388713at2"/>
<feature type="transmembrane region" description="Helical" evidence="1">
    <location>
        <begin position="135"/>
        <end position="158"/>
    </location>
</feature>
<gene>
    <name evidence="2" type="ORF">BKP37_15590</name>
</gene>
<evidence type="ECO:0000313" key="2">
    <source>
        <dbReference type="EMBL" id="OIJ11462.1"/>
    </source>
</evidence>